<dbReference type="EMBL" id="CADCVU010000074">
    <property type="protein sequence ID" value="CAA9492955.1"/>
    <property type="molecule type" value="Genomic_DNA"/>
</dbReference>
<sequence>MSREHLFLVALVARAVEPSRRRPALSWSAHREVAHLDRPEQDRLLEAAEREGW</sequence>
<evidence type="ECO:0000313" key="1">
    <source>
        <dbReference type="EMBL" id="CAA9492955.1"/>
    </source>
</evidence>
<name>A0A6J4S8V4_9ACTN</name>
<dbReference type="AlphaFoldDB" id="A0A6J4S8V4"/>
<organism evidence="1">
    <name type="scientific">uncultured Solirubrobacterales bacterium</name>
    <dbReference type="NCBI Taxonomy" id="768556"/>
    <lineage>
        <taxon>Bacteria</taxon>
        <taxon>Bacillati</taxon>
        <taxon>Actinomycetota</taxon>
        <taxon>Thermoleophilia</taxon>
        <taxon>Solirubrobacterales</taxon>
        <taxon>environmental samples</taxon>
    </lineage>
</organism>
<accession>A0A6J4S8V4</accession>
<feature type="non-terminal residue" evidence="1">
    <location>
        <position position="53"/>
    </location>
</feature>
<gene>
    <name evidence="1" type="ORF">AVDCRST_MAG45-844</name>
</gene>
<protein>
    <submittedName>
        <fullName evidence="1">Uncharacterized protein</fullName>
    </submittedName>
</protein>
<reference evidence="1" key="1">
    <citation type="submission" date="2020-02" db="EMBL/GenBank/DDBJ databases">
        <authorList>
            <person name="Meier V. D."/>
        </authorList>
    </citation>
    <scope>NUCLEOTIDE SEQUENCE</scope>
    <source>
        <strain evidence="1">AVDCRST_MAG45</strain>
    </source>
</reference>
<proteinExistence type="predicted"/>